<name>A0A1B2CSF4_9BBAC</name>
<sequence length="150" mass="17237">MNYLTSVMEYFSSNRRIEDILIDLTYKVDDLQKSIEGLCYGEPLISPRSSNHSDGSNLGVFVKQRINNNTQLQYVTGNTAAYNTRKQMYEEINMDKIYDDKDPEPNLKKLKINEQLIRNGCELCTISDNSLIVNCDCDKVVRIIGEVLKE</sequence>
<accession>A0A1B2CSF4</accession>
<gene>
    <name evidence="1" type="primary">PlxyGV054</name>
</gene>
<reference evidence="1" key="1">
    <citation type="journal article" date="2016" name="Arch. Virol.">
        <title>The comparative analysis of complete genome sequences from two South African betabaculoviruses: Phthorimaea operculella granulovirus and Plutella xylostella granulovirus.</title>
        <authorList>
            <person name="Jukes M.D."/>
            <person name="Motsoeneng B.M."/>
            <person name="Knox C.M."/>
            <person name="Hill M.P."/>
            <person name="Moore S.D."/>
        </authorList>
    </citation>
    <scope>NUCLEOTIDE SEQUENCE</scope>
    <source>
        <strain evidence="1">SA</strain>
    </source>
</reference>
<protein>
    <submittedName>
        <fullName evidence="1">PlxyGVORF54 protein</fullName>
    </submittedName>
</protein>
<organism evidence="1">
    <name type="scientific">Plutella xylostella granulovirus</name>
    <dbReference type="NCBI Taxonomy" id="98383"/>
    <lineage>
        <taxon>Viruses</taxon>
        <taxon>Viruses incertae sedis</taxon>
        <taxon>Naldaviricetes</taxon>
        <taxon>Lefavirales</taxon>
        <taxon>Baculoviridae</taxon>
        <taxon>Betabaculovirus</taxon>
        <taxon>Betabaculovirus pluxylostellae</taxon>
    </lineage>
</organism>
<proteinExistence type="predicted"/>
<evidence type="ECO:0000313" key="1">
    <source>
        <dbReference type="EMBL" id="ANY57573.1"/>
    </source>
</evidence>
<dbReference type="EMBL" id="KU666537">
    <property type="protein sequence ID" value="ANY57573.1"/>
    <property type="molecule type" value="Genomic_DNA"/>
</dbReference>